<dbReference type="AlphaFoldDB" id="A0A4Y9LS19"/>
<reference evidence="1 2" key="1">
    <citation type="submission" date="2019-03" db="EMBL/GenBank/DDBJ databases">
        <title>Bradyrhizobium diversity isolated from nodules of Chamaecrista fasciculata.</title>
        <authorList>
            <person name="Klepa M.S."/>
            <person name="Urquiaga M.O."/>
            <person name="Hungria M."/>
            <person name="Delamuta J.R."/>
        </authorList>
    </citation>
    <scope>NUCLEOTIDE SEQUENCE [LARGE SCALE GENOMIC DNA]</scope>
    <source>
        <strain evidence="1 2">CNPSo 3448</strain>
    </source>
</reference>
<name>A0A4Y9LS19_9BRAD</name>
<evidence type="ECO:0000313" key="2">
    <source>
        <dbReference type="Proteomes" id="UP000297966"/>
    </source>
</evidence>
<comment type="caution">
    <text evidence="1">The sequence shown here is derived from an EMBL/GenBank/DDBJ whole genome shotgun (WGS) entry which is preliminary data.</text>
</comment>
<dbReference type="Proteomes" id="UP000297966">
    <property type="component" value="Unassembled WGS sequence"/>
</dbReference>
<evidence type="ECO:0000313" key="1">
    <source>
        <dbReference type="EMBL" id="TFV46151.1"/>
    </source>
</evidence>
<organism evidence="1 2">
    <name type="scientific">Bradyrhizobium niftali</name>
    <dbReference type="NCBI Taxonomy" id="2560055"/>
    <lineage>
        <taxon>Bacteria</taxon>
        <taxon>Pseudomonadati</taxon>
        <taxon>Pseudomonadota</taxon>
        <taxon>Alphaproteobacteria</taxon>
        <taxon>Hyphomicrobiales</taxon>
        <taxon>Nitrobacteraceae</taxon>
        <taxon>Bradyrhizobium</taxon>
    </lineage>
</organism>
<keyword evidence="2" id="KW-1185">Reference proteome</keyword>
<dbReference type="EMBL" id="SPQT01000012">
    <property type="protein sequence ID" value="TFV46151.1"/>
    <property type="molecule type" value="Genomic_DNA"/>
</dbReference>
<sequence length="94" mass="10678">MGKGALAPCPPSICIRREAWWARGACHRARIRATRWLCLPYELLPRRHFEEPLRRSNPDRLRGKSLDCFAKLAMTKSGAPSLLLRSAHDALRAT</sequence>
<protein>
    <submittedName>
        <fullName evidence="1">Uncharacterized protein</fullName>
    </submittedName>
</protein>
<accession>A0A4Y9LS19</accession>
<proteinExistence type="predicted"/>
<gene>
    <name evidence="1" type="ORF">E4K65_21675</name>
</gene>